<feature type="coiled-coil region" evidence="1">
    <location>
        <begin position="115"/>
        <end position="142"/>
    </location>
</feature>
<reference evidence="2 3" key="1">
    <citation type="submission" date="2017-12" db="EMBL/GenBank/DDBJ databases">
        <title>Phylogenetic diversity of female urinary microbiome.</title>
        <authorList>
            <person name="Thomas-White K."/>
            <person name="Wolfe A.J."/>
        </authorList>
    </citation>
    <scope>NUCLEOTIDE SEQUENCE [LARGE SCALE GENOMIC DNA]</scope>
    <source>
        <strain evidence="2 3">UMB0250</strain>
    </source>
</reference>
<name>A0A2I1I783_9ACTO</name>
<comment type="caution">
    <text evidence="2">The sequence shown here is derived from an EMBL/GenBank/DDBJ whole genome shotgun (WGS) entry which is preliminary data.</text>
</comment>
<gene>
    <name evidence="2" type="ORF">CYJ25_01745</name>
</gene>
<protein>
    <submittedName>
        <fullName evidence="2">Uncharacterized protein</fullName>
    </submittedName>
</protein>
<dbReference type="Proteomes" id="UP000234545">
    <property type="component" value="Unassembled WGS sequence"/>
</dbReference>
<keyword evidence="1" id="KW-0175">Coiled coil</keyword>
<sequence>MVKKSLWLDVAPKKGQSVASQNATATTGNESGGWNTGTVLEIYPDSQAVRVRIPASAREGEGVEQTGPSDGLVTAVGATVVVLLDGSGRITQVVSPRVIPEGVEPVATGLAGARLLEAMSEAKEAQARADGVRARAQEAFDKAEEAKASVDGFDARIGVAQLDASNALSKANGVDAKASQAQSLASSAQTTASKALSKAASADVRYTSADHNPLGSEGQGKPVGALWDVVSGGLIVRRFTWTGTSWQQVKIGADAIGKDAVTAEAVYASKEMWSKLAVFDEAVVDKLVAQNAVIPGSMIAETLVGKKIVGSDITVEEIISRETFQVPLNSVDGWEESDPFVHLTATGEGLLLEYFIPRTDSSVPYWVSKVFPENTLNMFGRSNIVAHVSKDPGAYLILDYVDSKGVGGMASFIGGNSSTELPPDIRITRVQFGTEVNSGGVARPIRLRSVSFTFGRVNDKKIRLYRDGSGKPFIEMTGGASVAALSPDELTVRTKHGSVIGSQSWRTLVAPPVAYCRWAGNTLPYSTLSEGGEKMMSLSLCKEKVLLNGFAESAGWIVAPLAGWYQITAVTDWSYTSTKDGWAVSTGMRRKSLDRVNWDADPSDTRSFQANVNIRPTAVGLMKLTKGESFAPAFWQNTGTWCPTGTSFISVQYMASA</sequence>
<proteinExistence type="predicted"/>
<dbReference type="AlphaFoldDB" id="A0A2I1I783"/>
<evidence type="ECO:0000256" key="1">
    <source>
        <dbReference type="SAM" id="Coils"/>
    </source>
</evidence>
<evidence type="ECO:0000313" key="2">
    <source>
        <dbReference type="EMBL" id="PKY66989.1"/>
    </source>
</evidence>
<dbReference type="RefSeq" id="WP_101627486.1">
    <property type="nucleotide sequence ID" value="NZ_PKKJ01000001.1"/>
</dbReference>
<organism evidence="2 3">
    <name type="scientific">Schaalia turicensis</name>
    <dbReference type="NCBI Taxonomy" id="131111"/>
    <lineage>
        <taxon>Bacteria</taxon>
        <taxon>Bacillati</taxon>
        <taxon>Actinomycetota</taxon>
        <taxon>Actinomycetes</taxon>
        <taxon>Actinomycetales</taxon>
        <taxon>Actinomycetaceae</taxon>
        <taxon>Schaalia</taxon>
    </lineage>
</organism>
<dbReference type="EMBL" id="PKKJ01000001">
    <property type="protein sequence ID" value="PKY66989.1"/>
    <property type="molecule type" value="Genomic_DNA"/>
</dbReference>
<evidence type="ECO:0000313" key="3">
    <source>
        <dbReference type="Proteomes" id="UP000234545"/>
    </source>
</evidence>
<accession>A0A2I1I783</accession>